<dbReference type="InterPro" id="IPR012441">
    <property type="entry name" value="DUF1643"/>
</dbReference>
<sequence>MIIQKQALVSECGTYRYHLSRSWGNNSGRSVLFVMLNPSTADASIDDPTIRRCIRFAQDWGYDSMSVVNLFALRSTDPGQLKKHDNPIGEENEDWIKFFFYNTDTVVFAWGAHGKLNDRDKQVIAIAEHCNVTPYCFSKTKDGQPKHPLYIAASTQLIKF</sequence>
<dbReference type="EMBL" id="PVTE01000025">
    <property type="protein sequence ID" value="PRY29784.1"/>
    <property type="molecule type" value="Genomic_DNA"/>
</dbReference>
<dbReference type="OrthoDB" id="9807577at2"/>
<dbReference type="Proteomes" id="UP000238375">
    <property type="component" value="Unassembled WGS sequence"/>
</dbReference>
<organism evidence="1 2">
    <name type="scientific">Spirosoma oryzae</name>
    <dbReference type="NCBI Taxonomy" id="1469603"/>
    <lineage>
        <taxon>Bacteria</taxon>
        <taxon>Pseudomonadati</taxon>
        <taxon>Bacteroidota</taxon>
        <taxon>Cytophagia</taxon>
        <taxon>Cytophagales</taxon>
        <taxon>Cytophagaceae</taxon>
        <taxon>Spirosoma</taxon>
    </lineage>
</organism>
<reference evidence="1 2" key="1">
    <citation type="submission" date="2018-03" db="EMBL/GenBank/DDBJ databases">
        <title>Genomic Encyclopedia of Archaeal and Bacterial Type Strains, Phase II (KMG-II): from individual species to whole genera.</title>
        <authorList>
            <person name="Goeker M."/>
        </authorList>
    </citation>
    <scope>NUCLEOTIDE SEQUENCE [LARGE SCALE GENOMIC DNA]</scope>
    <source>
        <strain evidence="1 2">DSM 28354</strain>
    </source>
</reference>
<gene>
    <name evidence="1" type="ORF">CLV58_12546</name>
</gene>
<proteinExistence type="predicted"/>
<dbReference type="RefSeq" id="WP_106140066.1">
    <property type="nucleotide sequence ID" value="NZ_PVTE01000025.1"/>
</dbReference>
<name>A0A2T0S8M4_9BACT</name>
<evidence type="ECO:0000313" key="2">
    <source>
        <dbReference type="Proteomes" id="UP000238375"/>
    </source>
</evidence>
<protein>
    <recommendedName>
        <fullName evidence="3">DUF1643 domain-containing protein</fullName>
    </recommendedName>
</protein>
<accession>A0A2T0S8M4</accession>
<dbReference type="Pfam" id="PF07799">
    <property type="entry name" value="DUF1643"/>
    <property type="match status" value="1"/>
</dbReference>
<keyword evidence="2" id="KW-1185">Reference proteome</keyword>
<evidence type="ECO:0000313" key="1">
    <source>
        <dbReference type="EMBL" id="PRY29784.1"/>
    </source>
</evidence>
<dbReference type="AlphaFoldDB" id="A0A2T0S8M4"/>
<comment type="caution">
    <text evidence="1">The sequence shown here is derived from an EMBL/GenBank/DDBJ whole genome shotgun (WGS) entry which is preliminary data.</text>
</comment>
<evidence type="ECO:0008006" key="3">
    <source>
        <dbReference type="Google" id="ProtNLM"/>
    </source>
</evidence>